<gene>
    <name evidence="1" type="ORF">DAEQUDRAFT_770215</name>
</gene>
<keyword evidence="2" id="KW-1185">Reference proteome</keyword>
<dbReference type="AlphaFoldDB" id="A0A165L0U5"/>
<evidence type="ECO:0000313" key="1">
    <source>
        <dbReference type="EMBL" id="KZT63848.1"/>
    </source>
</evidence>
<dbReference type="Proteomes" id="UP000076727">
    <property type="component" value="Unassembled WGS sequence"/>
</dbReference>
<proteinExistence type="predicted"/>
<reference evidence="1 2" key="1">
    <citation type="journal article" date="2016" name="Mol. Biol. Evol.">
        <title>Comparative Genomics of Early-Diverging Mushroom-Forming Fungi Provides Insights into the Origins of Lignocellulose Decay Capabilities.</title>
        <authorList>
            <person name="Nagy L.G."/>
            <person name="Riley R."/>
            <person name="Tritt A."/>
            <person name="Adam C."/>
            <person name="Daum C."/>
            <person name="Floudas D."/>
            <person name="Sun H."/>
            <person name="Yadav J.S."/>
            <person name="Pangilinan J."/>
            <person name="Larsson K.H."/>
            <person name="Matsuura K."/>
            <person name="Barry K."/>
            <person name="Labutti K."/>
            <person name="Kuo R."/>
            <person name="Ohm R.A."/>
            <person name="Bhattacharya S.S."/>
            <person name="Shirouzu T."/>
            <person name="Yoshinaga Y."/>
            <person name="Martin F.M."/>
            <person name="Grigoriev I.V."/>
            <person name="Hibbett D.S."/>
        </authorList>
    </citation>
    <scope>NUCLEOTIDE SEQUENCE [LARGE SCALE GENOMIC DNA]</scope>
    <source>
        <strain evidence="1 2">L-15889</strain>
    </source>
</reference>
<sequence length="62" mass="6731">MKGLLPVLVETIEEVLLIKNHLEAIGGGSYLLGKERARFRETLSKRSGCRGGSSNGANGEWM</sequence>
<protein>
    <submittedName>
        <fullName evidence="1">Uncharacterized protein</fullName>
    </submittedName>
</protein>
<name>A0A165L0U5_9APHY</name>
<evidence type="ECO:0000313" key="2">
    <source>
        <dbReference type="Proteomes" id="UP000076727"/>
    </source>
</evidence>
<organism evidence="1 2">
    <name type="scientific">Daedalea quercina L-15889</name>
    <dbReference type="NCBI Taxonomy" id="1314783"/>
    <lineage>
        <taxon>Eukaryota</taxon>
        <taxon>Fungi</taxon>
        <taxon>Dikarya</taxon>
        <taxon>Basidiomycota</taxon>
        <taxon>Agaricomycotina</taxon>
        <taxon>Agaricomycetes</taxon>
        <taxon>Polyporales</taxon>
        <taxon>Fomitopsis</taxon>
    </lineage>
</organism>
<dbReference type="EMBL" id="KV429153">
    <property type="protein sequence ID" value="KZT63848.1"/>
    <property type="molecule type" value="Genomic_DNA"/>
</dbReference>
<accession>A0A165L0U5</accession>